<name>A0A917DT00_9BACL</name>
<dbReference type="PANTHER" id="PTHR43649:SF33">
    <property type="entry name" value="POLYGALACTURONAN_RHAMNOGALACTURONAN-BINDING PROTEIN YTCQ"/>
    <property type="match status" value="1"/>
</dbReference>
<evidence type="ECO:0000256" key="6">
    <source>
        <dbReference type="SAM" id="SignalP"/>
    </source>
</evidence>
<feature type="chain" id="PRO_5038755960" description="ABC transporter substrate-binding protein" evidence="6">
    <location>
        <begin position="24"/>
        <end position="514"/>
    </location>
</feature>
<evidence type="ECO:0000313" key="7">
    <source>
        <dbReference type="EMBL" id="GGD64277.1"/>
    </source>
</evidence>
<evidence type="ECO:0008006" key="9">
    <source>
        <dbReference type="Google" id="ProtNLM"/>
    </source>
</evidence>
<protein>
    <recommendedName>
        <fullName evidence="9">ABC transporter substrate-binding protein</fullName>
    </recommendedName>
</protein>
<reference evidence="7" key="2">
    <citation type="submission" date="2020-09" db="EMBL/GenBank/DDBJ databases">
        <authorList>
            <person name="Sun Q."/>
            <person name="Zhou Y."/>
        </authorList>
    </citation>
    <scope>NUCLEOTIDE SEQUENCE</scope>
    <source>
        <strain evidence="7">CGMCC 1.15178</strain>
    </source>
</reference>
<evidence type="ECO:0000313" key="8">
    <source>
        <dbReference type="Proteomes" id="UP000612456"/>
    </source>
</evidence>
<feature type="signal peptide" evidence="6">
    <location>
        <begin position="1"/>
        <end position="23"/>
    </location>
</feature>
<evidence type="ECO:0000256" key="1">
    <source>
        <dbReference type="ARBA" id="ARBA00022475"/>
    </source>
</evidence>
<dbReference type="EMBL" id="BMHP01000002">
    <property type="protein sequence ID" value="GGD64277.1"/>
    <property type="molecule type" value="Genomic_DNA"/>
</dbReference>
<evidence type="ECO:0000256" key="5">
    <source>
        <dbReference type="ARBA" id="ARBA00023288"/>
    </source>
</evidence>
<keyword evidence="3" id="KW-0472">Membrane</keyword>
<dbReference type="PANTHER" id="PTHR43649">
    <property type="entry name" value="ARABINOSE-BINDING PROTEIN-RELATED"/>
    <property type="match status" value="1"/>
</dbReference>
<sequence>MPRKIRIVSAMILISIISVMLSACGGNQTDNNGGEAQKNNKDGQKQAAEEPYELTYLTTGDQAAKPLQPNDRIIAEINKRLGIKLTVKIVPEGSIDKINAAFASGDLPDVVSTYYPTNAVTQWIKEGLIVPLNDYLSDMPTFEKNIEEFNLQWTAVDGKYYGYPFIGGTRSNYTVQFRGDWLEKLGIKPPDTLDEFYSALKAVSNKDTYGLTTNKPDAGNPFTAFNFVFFAYGLPYGDWALDSSDNAVPIFEHPAYKEGMVYLKKLWDEKLIDPEFMAIDRPTKEQKFYQGKAVFMDGPLFRHVNRIESSLQKVNPDGKLEWAAPPAGPDGKRGMAQKSKGGIFTAVTKEAKNPQKAAQFIEFLLSREGKDLLELGIEGIHYTKDGDKINYNEEERKKDGFADNGWAHPLAWGNVTWPIDDDYLPQTEPQRDRAQQSVELATQYFVPNLVPRKTDAEIELGSTVNDIYNQYFLDILSGKVEIDKGLAELSKKWRQQGGDEILKDVNEAYHSSKK</sequence>
<comment type="caution">
    <text evidence="7">The sequence shown here is derived from an EMBL/GenBank/DDBJ whole genome shotgun (WGS) entry which is preliminary data.</text>
</comment>
<reference evidence="7" key="1">
    <citation type="journal article" date="2014" name="Int. J. Syst. Evol. Microbiol.">
        <title>Complete genome sequence of Corynebacterium casei LMG S-19264T (=DSM 44701T), isolated from a smear-ripened cheese.</title>
        <authorList>
            <consortium name="US DOE Joint Genome Institute (JGI-PGF)"/>
            <person name="Walter F."/>
            <person name="Albersmeier A."/>
            <person name="Kalinowski J."/>
            <person name="Ruckert C."/>
        </authorList>
    </citation>
    <scope>NUCLEOTIDE SEQUENCE</scope>
    <source>
        <strain evidence="7">CGMCC 1.15178</strain>
    </source>
</reference>
<dbReference type="InterPro" id="IPR006059">
    <property type="entry name" value="SBP"/>
</dbReference>
<keyword evidence="5" id="KW-0449">Lipoprotein</keyword>
<keyword evidence="4" id="KW-0564">Palmitate</keyword>
<evidence type="ECO:0000256" key="4">
    <source>
        <dbReference type="ARBA" id="ARBA00023139"/>
    </source>
</evidence>
<dbReference type="RefSeq" id="WP_229750231.1">
    <property type="nucleotide sequence ID" value="NZ_BMHP01000002.1"/>
</dbReference>
<keyword evidence="2 6" id="KW-0732">Signal</keyword>
<evidence type="ECO:0000256" key="2">
    <source>
        <dbReference type="ARBA" id="ARBA00022729"/>
    </source>
</evidence>
<dbReference type="InterPro" id="IPR050490">
    <property type="entry name" value="Bact_solute-bd_prot1"/>
</dbReference>
<organism evidence="7 8">
    <name type="scientific">Paenibacillus nasutitermitis</name>
    <dbReference type="NCBI Taxonomy" id="1652958"/>
    <lineage>
        <taxon>Bacteria</taxon>
        <taxon>Bacillati</taxon>
        <taxon>Bacillota</taxon>
        <taxon>Bacilli</taxon>
        <taxon>Bacillales</taxon>
        <taxon>Paenibacillaceae</taxon>
        <taxon>Paenibacillus</taxon>
    </lineage>
</organism>
<gene>
    <name evidence="7" type="ORF">GCM10010911_22530</name>
</gene>
<dbReference type="SUPFAM" id="SSF53850">
    <property type="entry name" value="Periplasmic binding protein-like II"/>
    <property type="match status" value="1"/>
</dbReference>
<dbReference type="Pfam" id="PF01547">
    <property type="entry name" value="SBP_bac_1"/>
    <property type="match status" value="1"/>
</dbReference>
<dbReference type="AlphaFoldDB" id="A0A917DT00"/>
<evidence type="ECO:0000256" key="3">
    <source>
        <dbReference type="ARBA" id="ARBA00023136"/>
    </source>
</evidence>
<dbReference type="Proteomes" id="UP000612456">
    <property type="component" value="Unassembled WGS sequence"/>
</dbReference>
<proteinExistence type="predicted"/>
<accession>A0A917DT00</accession>
<dbReference type="PROSITE" id="PS51257">
    <property type="entry name" value="PROKAR_LIPOPROTEIN"/>
    <property type="match status" value="1"/>
</dbReference>
<keyword evidence="1" id="KW-1003">Cell membrane</keyword>
<keyword evidence="8" id="KW-1185">Reference proteome</keyword>
<dbReference type="Gene3D" id="3.40.190.10">
    <property type="entry name" value="Periplasmic binding protein-like II"/>
    <property type="match status" value="2"/>
</dbReference>